<proteinExistence type="predicted"/>
<evidence type="ECO:0000313" key="1">
    <source>
        <dbReference type="EMBL" id="OAI20926.1"/>
    </source>
</evidence>
<dbReference type="Proteomes" id="UP000077857">
    <property type="component" value="Unassembled WGS sequence"/>
</dbReference>
<name>A0A177NSA4_9GAMM</name>
<organism evidence="1 2">
    <name type="scientific">Methylomonas koyamae</name>
    <dbReference type="NCBI Taxonomy" id="702114"/>
    <lineage>
        <taxon>Bacteria</taxon>
        <taxon>Pseudomonadati</taxon>
        <taxon>Pseudomonadota</taxon>
        <taxon>Gammaproteobacteria</taxon>
        <taxon>Methylococcales</taxon>
        <taxon>Methylococcaceae</taxon>
        <taxon>Methylomonas</taxon>
    </lineage>
</organism>
<sequence>MIMLGTMSQSRQFDTRRQHQIRQVNGRPDIHPSQIDFDELRQHRRHTHHLDISHSMSHNATLFDTNTDNLINKVQRNMHFQTMGIIDTHEIHMQNLRLRRMTLNVLQNRFLSFAVNSHIQDVRINRFMRKMLDDLVMIQYQHLRRSRAAVDNRRHFTLTTNNFRRSTTHTNAGLRNKFKHACHYFSSRLPLKHYFNSR</sequence>
<dbReference type="EMBL" id="LUUJ01000007">
    <property type="protein sequence ID" value="OAI20926.1"/>
    <property type="molecule type" value="Genomic_DNA"/>
</dbReference>
<evidence type="ECO:0000313" key="2">
    <source>
        <dbReference type="Proteomes" id="UP000077857"/>
    </source>
</evidence>
<reference evidence="1 2" key="1">
    <citation type="submission" date="2016-03" db="EMBL/GenBank/DDBJ databases">
        <authorList>
            <person name="Ploux O."/>
        </authorList>
    </citation>
    <scope>NUCLEOTIDE SEQUENCE [LARGE SCALE GENOMIC DNA]</scope>
    <source>
        <strain evidence="1 2">R-45378</strain>
    </source>
</reference>
<protein>
    <submittedName>
        <fullName evidence="1">Uncharacterized protein</fullName>
    </submittedName>
</protein>
<comment type="caution">
    <text evidence="1">The sequence shown here is derived from an EMBL/GenBank/DDBJ whole genome shotgun (WGS) entry which is preliminary data.</text>
</comment>
<dbReference type="AlphaFoldDB" id="A0A177NSA4"/>
<accession>A0A177NSA4</accession>
<gene>
    <name evidence="1" type="ORF">A1507_22390</name>
</gene>